<sequence>MTVSHKAKVVVQYLVPASTAYFLLGAYLVTGVLEQGELKKGLGYLAVATVVTTLVQDIIPKPVKEAWVFLRARHRLPGYRAFTNAASHPDRIDTARISEYATLRDERPDVQQRSFYQVFKRNADKPNVEHYSFRYLAWRDTSALLLLLSLVTVPAWALSETDIPLRPTVWLSGLTLLASVLTATAARQMGNELVVQVLSTETLGETK</sequence>
<keyword evidence="1" id="KW-0812">Transmembrane</keyword>
<evidence type="ECO:0000256" key="1">
    <source>
        <dbReference type="SAM" id="Phobius"/>
    </source>
</evidence>
<feature type="transmembrane region" description="Helical" evidence="1">
    <location>
        <begin position="9"/>
        <end position="29"/>
    </location>
</feature>
<reference evidence="2 3" key="1">
    <citation type="submission" date="2015-04" db="EMBL/GenBank/DDBJ databases">
        <title>Whole genome shotgun sequence of Sphingomonas changbaiensis NBRC 104936.</title>
        <authorList>
            <person name="Katano-Makiyama Y."/>
            <person name="Hosoyama A."/>
            <person name="Hashimoto M."/>
            <person name="Noguchi M."/>
            <person name="Tsuchikane K."/>
            <person name="Ohji S."/>
            <person name="Yamazoe A."/>
            <person name="Ichikawa N."/>
            <person name="Kimura A."/>
            <person name="Fujita N."/>
        </authorList>
    </citation>
    <scope>NUCLEOTIDE SEQUENCE [LARGE SCALE GENOMIC DNA]</scope>
    <source>
        <strain evidence="2 3">NBRC 104936</strain>
    </source>
</reference>
<accession>A0A0E9MUC1</accession>
<dbReference type="Proteomes" id="UP000033202">
    <property type="component" value="Unassembled WGS sequence"/>
</dbReference>
<evidence type="ECO:0000313" key="2">
    <source>
        <dbReference type="EMBL" id="GAO40740.1"/>
    </source>
</evidence>
<dbReference type="OrthoDB" id="511803at2"/>
<keyword evidence="1" id="KW-1133">Transmembrane helix</keyword>
<dbReference type="RefSeq" id="WP_157032993.1">
    <property type="nucleotide sequence ID" value="NZ_BBWU01000051.1"/>
</dbReference>
<dbReference type="EMBL" id="BBWU01000051">
    <property type="protein sequence ID" value="GAO40740.1"/>
    <property type="molecule type" value="Genomic_DNA"/>
</dbReference>
<name>A0A0E9MUC1_9SPHN</name>
<keyword evidence="3" id="KW-1185">Reference proteome</keyword>
<organism evidence="2 3">
    <name type="scientific">Sphingomonas changbaiensis NBRC 104936</name>
    <dbReference type="NCBI Taxonomy" id="1219043"/>
    <lineage>
        <taxon>Bacteria</taxon>
        <taxon>Pseudomonadati</taxon>
        <taxon>Pseudomonadota</taxon>
        <taxon>Alphaproteobacteria</taxon>
        <taxon>Sphingomonadales</taxon>
        <taxon>Sphingomonadaceae</taxon>
        <taxon>Sphingomonas</taxon>
    </lineage>
</organism>
<protein>
    <submittedName>
        <fullName evidence="2">Uncharacterized protein</fullName>
    </submittedName>
</protein>
<gene>
    <name evidence="2" type="ORF">SCH01S_51_00720</name>
</gene>
<proteinExistence type="predicted"/>
<keyword evidence="1" id="KW-0472">Membrane</keyword>
<dbReference type="AlphaFoldDB" id="A0A0E9MUC1"/>
<comment type="caution">
    <text evidence="2">The sequence shown here is derived from an EMBL/GenBank/DDBJ whole genome shotgun (WGS) entry which is preliminary data.</text>
</comment>
<evidence type="ECO:0000313" key="3">
    <source>
        <dbReference type="Proteomes" id="UP000033202"/>
    </source>
</evidence>